<organism evidence="4 5">
    <name type="scientific">Adineta ricciae</name>
    <name type="common">Rotifer</name>
    <dbReference type="NCBI Taxonomy" id="249248"/>
    <lineage>
        <taxon>Eukaryota</taxon>
        <taxon>Metazoa</taxon>
        <taxon>Spiralia</taxon>
        <taxon>Gnathifera</taxon>
        <taxon>Rotifera</taxon>
        <taxon>Eurotatoria</taxon>
        <taxon>Bdelloidea</taxon>
        <taxon>Adinetida</taxon>
        <taxon>Adinetidae</taxon>
        <taxon>Adineta</taxon>
    </lineage>
</organism>
<evidence type="ECO:0000313" key="4">
    <source>
        <dbReference type="EMBL" id="CAF1519500.1"/>
    </source>
</evidence>
<comment type="caution">
    <text evidence="4">The sequence shown here is derived from an EMBL/GenBank/DDBJ whole genome shotgun (WGS) entry which is preliminary data.</text>
</comment>
<dbReference type="Proteomes" id="UP000663828">
    <property type="component" value="Unassembled WGS sequence"/>
</dbReference>
<evidence type="ECO:0000256" key="1">
    <source>
        <dbReference type="ARBA" id="ARBA00022884"/>
    </source>
</evidence>
<dbReference type="Pfam" id="PF00076">
    <property type="entry name" value="RRM_1"/>
    <property type="match status" value="1"/>
</dbReference>
<dbReference type="Gene3D" id="3.30.70.330">
    <property type="match status" value="1"/>
</dbReference>
<accession>A0A815UGE3</accession>
<keyword evidence="1 2" id="KW-0694">RNA-binding</keyword>
<dbReference type="PANTHER" id="PTHR48024">
    <property type="entry name" value="GEO13361P1-RELATED"/>
    <property type="match status" value="1"/>
</dbReference>
<dbReference type="PROSITE" id="PS50102">
    <property type="entry name" value="RRM"/>
    <property type="match status" value="1"/>
</dbReference>
<evidence type="ECO:0000259" key="3">
    <source>
        <dbReference type="PROSITE" id="PS50102"/>
    </source>
</evidence>
<evidence type="ECO:0000313" key="5">
    <source>
        <dbReference type="Proteomes" id="UP000663828"/>
    </source>
</evidence>
<dbReference type="SUPFAM" id="SSF54928">
    <property type="entry name" value="RNA-binding domain, RBD"/>
    <property type="match status" value="1"/>
</dbReference>
<dbReference type="CDD" id="cd12384">
    <property type="entry name" value="RRM_RBM24_RBM38_like"/>
    <property type="match status" value="1"/>
</dbReference>
<dbReference type="GO" id="GO:0005829">
    <property type="term" value="C:cytosol"/>
    <property type="evidence" value="ECO:0007669"/>
    <property type="project" value="TreeGrafter"/>
</dbReference>
<dbReference type="InterPro" id="IPR035979">
    <property type="entry name" value="RBD_domain_sf"/>
</dbReference>
<feature type="domain" description="RRM" evidence="3">
    <location>
        <begin position="195"/>
        <end position="272"/>
    </location>
</feature>
<keyword evidence="5" id="KW-1185">Reference proteome</keyword>
<dbReference type="InterPro" id="IPR012677">
    <property type="entry name" value="Nucleotide-bd_a/b_plait_sf"/>
</dbReference>
<sequence>MNQSEHIIPLPCLPTYIARRPVRSQSTCKHTVNGYNPILSRNWERGYLNHTTYYHNYVHSPFINIELDQNQITSKQYDTYRPHYRPRVEINLTDSYNRIRPLTVPHHTTRTSEKWSRFLDEYTDRFKIDYPTPDNENHFYVSSRPGRFPCSTNQQSINQYTGFSTRYRCVLLTISLFPILLERTMSLLHKDTTFTKIFVGGLPYHTTDETLRKFFERFGEIEEAVVITDRQTGKSRGYGFVTMGTQEAANLATREANPVIDGRKANVNLAYLGAKPRVIPTPTGLFPLHLAGAYSTALPTTYGIQPIYYQQPSTAALLATATTPQTLSTIISNQNTATSTAALTGGMHTTPNQTTGTPSYYELTYTTTPTIEQPSYIYTTASGQSFSYAQIPASAAQSSTGPTNLNDVYGNHTGKYIIEDHLGSVDHEHHSRAASGW</sequence>
<dbReference type="PANTHER" id="PTHR48024:SF56">
    <property type="entry name" value="HETEROGENEOUS NUCLEAR RIBONUCLEOPROTEIN A0"/>
    <property type="match status" value="1"/>
</dbReference>
<gene>
    <name evidence="4" type="ORF">XAT740_LOCUS40704</name>
</gene>
<evidence type="ECO:0000256" key="2">
    <source>
        <dbReference type="PROSITE-ProRule" id="PRU00176"/>
    </source>
</evidence>
<dbReference type="AlphaFoldDB" id="A0A815UGE3"/>
<dbReference type="GO" id="GO:0005634">
    <property type="term" value="C:nucleus"/>
    <property type="evidence" value="ECO:0007669"/>
    <property type="project" value="TreeGrafter"/>
</dbReference>
<dbReference type="InterPro" id="IPR000504">
    <property type="entry name" value="RRM_dom"/>
</dbReference>
<dbReference type="EMBL" id="CAJNOR010004663">
    <property type="protein sequence ID" value="CAF1519500.1"/>
    <property type="molecule type" value="Genomic_DNA"/>
</dbReference>
<dbReference type="SMART" id="SM00360">
    <property type="entry name" value="RRM"/>
    <property type="match status" value="1"/>
</dbReference>
<dbReference type="InterPro" id="IPR050886">
    <property type="entry name" value="RNA-binding_reg"/>
</dbReference>
<name>A0A815UGE3_ADIRI</name>
<dbReference type="GO" id="GO:0003730">
    <property type="term" value="F:mRNA 3'-UTR binding"/>
    <property type="evidence" value="ECO:0007669"/>
    <property type="project" value="TreeGrafter"/>
</dbReference>
<proteinExistence type="predicted"/>
<protein>
    <recommendedName>
        <fullName evidence="3">RRM domain-containing protein</fullName>
    </recommendedName>
</protein>
<reference evidence="4" key="1">
    <citation type="submission" date="2021-02" db="EMBL/GenBank/DDBJ databases">
        <authorList>
            <person name="Nowell W R."/>
        </authorList>
    </citation>
    <scope>NUCLEOTIDE SEQUENCE</scope>
</reference>